<dbReference type="GO" id="GO:0003677">
    <property type="term" value="F:DNA binding"/>
    <property type="evidence" value="ECO:0007669"/>
    <property type="project" value="InterPro"/>
</dbReference>
<dbReference type="EnsemblMetazoa" id="CLYHEMT023949.1">
    <property type="protein sequence ID" value="CLYHEMP023949.1"/>
    <property type="gene ID" value="CLYHEMG023949"/>
</dbReference>
<evidence type="ECO:0000256" key="1">
    <source>
        <dbReference type="SAM" id="MobiDB-lite"/>
    </source>
</evidence>
<dbReference type="GO" id="GO:0006310">
    <property type="term" value="P:DNA recombination"/>
    <property type="evidence" value="ECO:0007669"/>
    <property type="project" value="InterPro"/>
</dbReference>
<accession>A0A7M5XIS2</accession>
<keyword evidence="3" id="KW-1185">Reference proteome</keyword>
<feature type="region of interest" description="Disordered" evidence="1">
    <location>
        <begin position="263"/>
        <end position="291"/>
    </location>
</feature>
<organism evidence="2 3">
    <name type="scientific">Clytia hemisphaerica</name>
    <dbReference type="NCBI Taxonomy" id="252671"/>
    <lineage>
        <taxon>Eukaryota</taxon>
        <taxon>Metazoa</taxon>
        <taxon>Cnidaria</taxon>
        <taxon>Hydrozoa</taxon>
        <taxon>Hydroidolina</taxon>
        <taxon>Leptothecata</taxon>
        <taxon>Obeliida</taxon>
        <taxon>Clytiidae</taxon>
        <taxon>Clytia</taxon>
    </lineage>
</organism>
<dbReference type="InterPro" id="IPR013762">
    <property type="entry name" value="Integrase-like_cat_sf"/>
</dbReference>
<feature type="region of interest" description="Disordered" evidence="1">
    <location>
        <begin position="194"/>
        <end position="215"/>
    </location>
</feature>
<feature type="compositionally biased region" description="Acidic residues" evidence="1">
    <location>
        <begin position="320"/>
        <end position="331"/>
    </location>
</feature>
<feature type="compositionally biased region" description="Acidic residues" evidence="1">
    <location>
        <begin position="357"/>
        <end position="366"/>
    </location>
</feature>
<feature type="region of interest" description="Disordered" evidence="1">
    <location>
        <begin position="822"/>
        <end position="861"/>
    </location>
</feature>
<sequence>NASNPSYVAEMTNKVGIKIEADFLAEIARQSINQFPDKTGLAINDDKAACNVAMNDNEVACCSKTLENNDDTFTVDTKNRTQKPKKSKTLKCKTVKCPFCGIEQTNLKGHAMRKHGLTEENALGLKSQYNLHKKRALKRDEDRVTKRRKIVRRVCPLTGCSKAPVRLDNHLRATHGIEDDIYFNRLMRKAKPVEQYRETSEESSAAESESEPESEYLTFKKIISGEKSYLEKFENGDPIDSEDSEDDDWLVEYTHRWANKKEERQKKRVNDDKHLAGLHDPLRSNDDTEVRESLNQIDKIERQKRIADAPSDLDITLSDFSDDDDEEEENNDDKIKKKRQKRIADAPSDLDIILSDSSDDDKEENNDDKIEKNSTEDEIDDAFFEDDEDVDYDAKLVMVPWKKSVFDEFKSWLQSPDGGGKKKRQAEQHASQTIVILKGSSEGSFEYKFLFDRKAIRDKWLNNFDNNRAAGTVKSYLYSLRFFYKYIETDHPKSLVQFEHRCTEMKNIMDSWISHYRKKQKERQWVNELKQLEEMITAADLKAFDASSQVLESKAILKSAIRRENVSMKAFVSARDYLLTSMCLDNASRTGALANMTLQEFKNGKIQDDTYIVNVVDHKTLDTSGPANIVLELNLYKESKYYLKYFRNSLEDIERKKTSPFFVSWNGNKMSSSMVTGQIKSYWGKSVGHTEKKPTFHGTKVRKYAVTKTYEEKPEMKKDLAMLMLHTEKTAAKSYFLQEKNKNAAVTSKKLHDLMRSVNVDENEAEEEVIKKHFSNCFETGKVTLSIIRSSRENLKCCTDLTDIQLRNKVIYMMQKATKATKAEFSSSDSGTESECSEKSLDDKETFDSPTDSKRQRAEFSTSENDLIEKFFNKLIQGTGTIRKGHIKNKCNSIPELNELLEKFGDYKLTEKIRSERKKFIKNNQ</sequence>
<evidence type="ECO:0008006" key="4">
    <source>
        <dbReference type="Google" id="ProtNLM"/>
    </source>
</evidence>
<dbReference type="Proteomes" id="UP000594262">
    <property type="component" value="Unplaced"/>
</dbReference>
<feature type="region of interest" description="Disordered" evidence="1">
    <location>
        <begin position="311"/>
        <end position="381"/>
    </location>
</feature>
<reference evidence="2" key="1">
    <citation type="submission" date="2021-01" db="UniProtKB">
        <authorList>
            <consortium name="EnsemblMetazoa"/>
        </authorList>
    </citation>
    <scope>IDENTIFICATION</scope>
</reference>
<dbReference type="AlphaFoldDB" id="A0A7M5XIS2"/>
<feature type="compositionally biased region" description="Low complexity" evidence="1">
    <location>
        <begin position="824"/>
        <end position="834"/>
    </location>
</feature>
<evidence type="ECO:0000313" key="3">
    <source>
        <dbReference type="Proteomes" id="UP000594262"/>
    </source>
</evidence>
<dbReference type="OrthoDB" id="5990091at2759"/>
<evidence type="ECO:0000313" key="2">
    <source>
        <dbReference type="EnsemblMetazoa" id="CLYHEMP023949.1"/>
    </source>
</evidence>
<dbReference type="GO" id="GO:0015074">
    <property type="term" value="P:DNA integration"/>
    <property type="evidence" value="ECO:0007669"/>
    <property type="project" value="InterPro"/>
</dbReference>
<dbReference type="Gene3D" id="1.10.443.10">
    <property type="entry name" value="Intergrase catalytic core"/>
    <property type="match status" value="1"/>
</dbReference>
<name>A0A7M5XIS2_9CNID</name>
<feature type="compositionally biased region" description="Basic and acidic residues" evidence="1">
    <location>
        <begin position="836"/>
        <end position="858"/>
    </location>
</feature>
<protein>
    <recommendedName>
        <fullName evidence="4">Neurofilament medium polypeptide</fullName>
    </recommendedName>
</protein>
<proteinExistence type="predicted"/>